<reference key="1">
    <citation type="submission" date="2010-09" db="EMBL/GenBank/DDBJ databases">
        <title>Complete genome sequence of Burkholderia rhizoxinica, the endosymbiont of the phytopathogenic fungus Rhizopus microsporus.</title>
        <authorList>
            <person name="Lackner G."/>
            <person name="Moebius N."/>
            <person name="Partida-Martinez L.P."/>
            <person name="Hertweck C."/>
        </authorList>
    </citation>
    <scope>NUCLEOTIDE SEQUENCE</scope>
    <source>
        <strain>HKI 454</strain>
    </source>
</reference>
<reference evidence="1 2" key="2">
    <citation type="journal article" date="2011" name="J. Bacteriol.">
        <title>Complete genome sequence of Burkholderia rhizoxinica, an endosymbiont of Rhizopus microsporus.</title>
        <authorList>
            <person name="Lackner G."/>
            <person name="Moebius N."/>
            <person name="Partida-Martinez L."/>
            <person name="Hertweck C."/>
        </authorList>
    </citation>
    <scope>NUCLEOTIDE SEQUENCE [LARGE SCALE GENOMIC DNA]</scope>
    <source>
        <strain evidence="2">DSM 19002 / CIP 109453 / HKI 454</strain>
        <plasmid evidence="1 2">pBRH02</plasmid>
    </source>
</reference>
<dbReference type="AlphaFoldDB" id="E5AW55"/>
<organism evidence="1 2">
    <name type="scientific">Mycetohabitans rhizoxinica (strain DSM 19002 / CIP 109453 / HKI 454)</name>
    <name type="common">Paraburkholderia rhizoxinica</name>
    <dbReference type="NCBI Taxonomy" id="882378"/>
    <lineage>
        <taxon>Bacteria</taxon>
        <taxon>Pseudomonadati</taxon>
        <taxon>Pseudomonadota</taxon>
        <taxon>Betaproteobacteria</taxon>
        <taxon>Burkholderiales</taxon>
        <taxon>Burkholderiaceae</taxon>
        <taxon>Mycetohabitans</taxon>
    </lineage>
</organism>
<sequence>MWHRGDRPTARDLFDLSLMIEREPNSLMDAGEYLIRHRDTFLRLLGEHREFLASRFNDTQTLSYTPSFDYCAGLVSDFIQEIPGNIDGHKLRSRPRPRPR</sequence>
<protein>
    <submittedName>
        <fullName evidence="1">Uncharacterized protein</fullName>
    </submittedName>
</protein>
<gene>
    <name evidence="1" type="ordered locus">RBRH_04303</name>
</gene>
<name>E5AW55_MYCRK</name>
<evidence type="ECO:0000313" key="2">
    <source>
        <dbReference type="Proteomes" id="UP000007437"/>
    </source>
</evidence>
<dbReference type="EMBL" id="FR687361">
    <property type="protein sequence ID" value="CBW77357.1"/>
    <property type="molecule type" value="Genomic_DNA"/>
</dbReference>
<dbReference type="KEGG" id="brh:RBRH_04303"/>
<accession>E5AW55</accession>
<dbReference type="Proteomes" id="UP000007437">
    <property type="component" value="Plasmid pBRH02"/>
</dbReference>
<proteinExistence type="predicted"/>
<dbReference type="HOGENOM" id="CLU_2300548_0_0_4"/>
<evidence type="ECO:0000313" key="1">
    <source>
        <dbReference type="EMBL" id="CBW77357.1"/>
    </source>
</evidence>
<geneLocation type="plasmid" evidence="1 2">
    <name>pBRH02</name>
</geneLocation>
<keyword evidence="1" id="KW-0614">Plasmid</keyword>